<organism evidence="1">
    <name type="scientific">Arundo donax</name>
    <name type="common">Giant reed</name>
    <name type="synonym">Donax arundinaceus</name>
    <dbReference type="NCBI Taxonomy" id="35708"/>
    <lineage>
        <taxon>Eukaryota</taxon>
        <taxon>Viridiplantae</taxon>
        <taxon>Streptophyta</taxon>
        <taxon>Embryophyta</taxon>
        <taxon>Tracheophyta</taxon>
        <taxon>Spermatophyta</taxon>
        <taxon>Magnoliopsida</taxon>
        <taxon>Liliopsida</taxon>
        <taxon>Poales</taxon>
        <taxon>Poaceae</taxon>
        <taxon>PACMAD clade</taxon>
        <taxon>Arundinoideae</taxon>
        <taxon>Arundineae</taxon>
        <taxon>Arundo</taxon>
    </lineage>
</organism>
<sequence length="26" mass="2881">MMMLTSLVPLLNPYCCFSTATFSIVP</sequence>
<dbReference type="AlphaFoldDB" id="A0A0A8YDX3"/>
<accession>A0A0A8YDX3</accession>
<proteinExistence type="predicted"/>
<reference evidence="1" key="1">
    <citation type="submission" date="2014-09" db="EMBL/GenBank/DDBJ databases">
        <authorList>
            <person name="Magalhaes I.L.F."/>
            <person name="Oliveira U."/>
            <person name="Santos F.R."/>
            <person name="Vidigal T.H.D.A."/>
            <person name="Brescovit A.D."/>
            <person name="Santos A.J."/>
        </authorList>
    </citation>
    <scope>NUCLEOTIDE SEQUENCE</scope>
    <source>
        <tissue evidence="1">Shoot tissue taken approximately 20 cm above the soil surface</tissue>
    </source>
</reference>
<name>A0A0A8YDX3_ARUDO</name>
<evidence type="ECO:0000313" key="1">
    <source>
        <dbReference type="EMBL" id="JAD21322.1"/>
    </source>
</evidence>
<reference evidence="1" key="2">
    <citation type="journal article" date="2015" name="Data Brief">
        <title>Shoot transcriptome of the giant reed, Arundo donax.</title>
        <authorList>
            <person name="Barrero R.A."/>
            <person name="Guerrero F.D."/>
            <person name="Moolhuijzen P."/>
            <person name="Goolsby J.A."/>
            <person name="Tidwell J."/>
            <person name="Bellgard S.E."/>
            <person name="Bellgard M.I."/>
        </authorList>
    </citation>
    <scope>NUCLEOTIDE SEQUENCE</scope>
    <source>
        <tissue evidence="1">Shoot tissue taken approximately 20 cm above the soil surface</tissue>
    </source>
</reference>
<dbReference type="EMBL" id="GBRH01276573">
    <property type="protein sequence ID" value="JAD21322.1"/>
    <property type="molecule type" value="Transcribed_RNA"/>
</dbReference>
<protein>
    <submittedName>
        <fullName evidence="1">Uncharacterized protein</fullName>
    </submittedName>
</protein>